<gene>
    <name evidence="1" type="ORF">LA5096_05412</name>
</gene>
<evidence type="ECO:0000313" key="2">
    <source>
        <dbReference type="Proteomes" id="UP000049983"/>
    </source>
</evidence>
<protein>
    <submittedName>
        <fullName evidence="1">Uncharacterized protein</fullName>
    </submittedName>
</protein>
<sequence>MTLGSMDNANGLEVEVVIFERDRQHWDRLSEDVASFETQPDWKPDS</sequence>
<reference evidence="2" key="1">
    <citation type="submission" date="2015-07" db="EMBL/GenBank/DDBJ databases">
        <authorList>
            <person name="Rodrigo-Torres Lidia"/>
            <person name="Arahal R.David."/>
        </authorList>
    </citation>
    <scope>NUCLEOTIDE SEQUENCE [LARGE SCALE GENOMIC DNA]</scope>
    <source>
        <strain evidence="2">CECT 5096</strain>
    </source>
</reference>
<accession>A0A0M7B0G2</accession>
<name>A0A0M7B0G2_9HYPH</name>
<keyword evidence="2" id="KW-1185">Reference proteome</keyword>
<proteinExistence type="predicted"/>
<organism evidence="1 2">
    <name type="scientific">Roseibium album</name>
    <dbReference type="NCBI Taxonomy" id="311410"/>
    <lineage>
        <taxon>Bacteria</taxon>
        <taxon>Pseudomonadati</taxon>
        <taxon>Pseudomonadota</taxon>
        <taxon>Alphaproteobacteria</taxon>
        <taxon>Hyphomicrobiales</taxon>
        <taxon>Stappiaceae</taxon>
        <taxon>Roseibium</taxon>
    </lineage>
</organism>
<evidence type="ECO:0000313" key="1">
    <source>
        <dbReference type="EMBL" id="CTQ78024.1"/>
    </source>
</evidence>
<dbReference type="AlphaFoldDB" id="A0A0M7B0G2"/>
<dbReference type="STRING" id="311410.LA5095_05394"/>
<dbReference type="EMBL" id="CXWC01000014">
    <property type="protein sequence ID" value="CTQ78024.1"/>
    <property type="molecule type" value="Genomic_DNA"/>
</dbReference>
<dbReference type="Proteomes" id="UP000049983">
    <property type="component" value="Unassembled WGS sequence"/>
</dbReference>